<evidence type="ECO:0000313" key="1">
    <source>
        <dbReference type="EMBL" id="MFD1399672.1"/>
    </source>
</evidence>
<proteinExistence type="predicted"/>
<dbReference type="Proteomes" id="UP001597199">
    <property type="component" value="Unassembled WGS sequence"/>
</dbReference>
<evidence type="ECO:0000313" key="2">
    <source>
        <dbReference type="Proteomes" id="UP001597199"/>
    </source>
</evidence>
<keyword evidence="2" id="KW-1185">Reference proteome</keyword>
<protein>
    <submittedName>
        <fullName evidence="1">Uncharacterized protein</fullName>
    </submittedName>
</protein>
<dbReference type="RefSeq" id="WP_204119321.1">
    <property type="nucleotide sequence ID" value="NZ_BOLV01000014.1"/>
</dbReference>
<organism evidence="1 2">
    <name type="scientific">Lacticaseibacillus suilingensis</name>
    <dbReference type="NCBI Taxonomy" id="2799577"/>
    <lineage>
        <taxon>Bacteria</taxon>
        <taxon>Bacillati</taxon>
        <taxon>Bacillota</taxon>
        <taxon>Bacilli</taxon>
        <taxon>Lactobacillales</taxon>
        <taxon>Lactobacillaceae</taxon>
        <taxon>Lacticaseibacillus</taxon>
    </lineage>
</organism>
<gene>
    <name evidence="1" type="ORF">ACFQ41_10175</name>
</gene>
<name>A0ABW4BIZ1_9LACO</name>
<comment type="caution">
    <text evidence="1">The sequence shown here is derived from an EMBL/GenBank/DDBJ whole genome shotgun (WGS) entry which is preliminary data.</text>
</comment>
<dbReference type="EMBL" id="JBHTOA010000035">
    <property type="protein sequence ID" value="MFD1399672.1"/>
    <property type="molecule type" value="Genomic_DNA"/>
</dbReference>
<reference evidence="2" key="1">
    <citation type="journal article" date="2019" name="Int. J. Syst. Evol. Microbiol.">
        <title>The Global Catalogue of Microorganisms (GCM) 10K type strain sequencing project: providing services to taxonomists for standard genome sequencing and annotation.</title>
        <authorList>
            <consortium name="The Broad Institute Genomics Platform"/>
            <consortium name="The Broad Institute Genome Sequencing Center for Infectious Disease"/>
            <person name="Wu L."/>
            <person name="Ma J."/>
        </authorList>
    </citation>
    <scope>NUCLEOTIDE SEQUENCE [LARGE SCALE GENOMIC DNA]</scope>
    <source>
        <strain evidence="2">CCM 9110</strain>
    </source>
</reference>
<accession>A0ABW4BIZ1</accession>
<sequence length="58" mass="6318">MKIIKVALAVTIFLTLAATIIAKTFQGTVLNTLMALVSLELLTNIQISEIADKMEARK</sequence>